<dbReference type="AlphaFoldDB" id="A0A194V6Q8"/>
<dbReference type="InterPro" id="IPR002938">
    <property type="entry name" value="FAD-bd"/>
</dbReference>
<dbReference type="EMBL" id="KN714731">
    <property type="protein sequence ID" value="KUI59521.1"/>
    <property type="molecule type" value="Genomic_DNA"/>
</dbReference>
<keyword evidence="5" id="KW-0560">Oxidoreductase</keyword>
<protein>
    <submittedName>
        <fullName evidence="7">3-hydroxybenzoate 6-hydroxylase 1</fullName>
    </submittedName>
</protein>
<dbReference type="InterPro" id="IPR050562">
    <property type="entry name" value="FAD_mOase_fung"/>
</dbReference>
<name>A0A194V6Q8_CYTMA</name>
<dbReference type="Gene3D" id="3.50.50.60">
    <property type="entry name" value="FAD/NAD(P)-binding domain"/>
    <property type="match status" value="1"/>
</dbReference>
<evidence type="ECO:0000256" key="2">
    <source>
        <dbReference type="ARBA" id="ARBA00007992"/>
    </source>
</evidence>
<evidence type="ECO:0000256" key="3">
    <source>
        <dbReference type="ARBA" id="ARBA00022630"/>
    </source>
</evidence>
<feature type="domain" description="FAD-binding" evidence="6">
    <location>
        <begin position="10"/>
        <end position="337"/>
    </location>
</feature>
<evidence type="ECO:0000313" key="7">
    <source>
        <dbReference type="EMBL" id="KUI59521.1"/>
    </source>
</evidence>
<keyword evidence="8" id="KW-1185">Reference proteome</keyword>
<proteinExistence type="inferred from homology"/>
<keyword evidence="3" id="KW-0285">Flavoprotein</keyword>
<dbReference type="InterPro" id="IPR036188">
    <property type="entry name" value="FAD/NAD-bd_sf"/>
</dbReference>
<dbReference type="PRINTS" id="PR00420">
    <property type="entry name" value="RNGMNOXGNASE"/>
</dbReference>
<dbReference type="GO" id="GO:0071949">
    <property type="term" value="F:FAD binding"/>
    <property type="evidence" value="ECO:0007669"/>
    <property type="project" value="InterPro"/>
</dbReference>
<dbReference type="SUPFAM" id="SSF51905">
    <property type="entry name" value="FAD/NAD(P)-binding domain"/>
    <property type="match status" value="1"/>
</dbReference>
<evidence type="ECO:0000256" key="5">
    <source>
        <dbReference type="ARBA" id="ARBA00023002"/>
    </source>
</evidence>
<dbReference type="PANTHER" id="PTHR47356">
    <property type="entry name" value="FAD-DEPENDENT MONOOXYGENASE ASQG-RELATED"/>
    <property type="match status" value="1"/>
</dbReference>
<dbReference type="Proteomes" id="UP000078576">
    <property type="component" value="Unassembled WGS sequence"/>
</dbReference>
<keyword evidence="4" id="KW-0274">FAD</keyword>
<reference evidence="8" key="1">
    <citation type="submission" date="2014-12" db="EMBL/GenBank/DDBJ databases">
        <title>Genome Sequence of Valsa Canker Pathogens Uncovers a Specific Adaption of Colonization on Woody Bark.</title>
        <authorList>
            <person name="Yin Z."/>
            <person name="Liu H."/>
            <person name="Gao X."/>
            <person name="Li Z."/>
            <person name="Song N."/>
            <person name="Ke X."/>
            <person name="Dai Q."/>
            <person name="Wu Y."/>
            <person name="Sun Y."/>
            <person name="Xu J.-R."/>
            <person name="Kang Z.K."/>
            <person name="Wang L."/>
            <person name="Huang L."/>
        </authorList>
    </citation>
    <scope>NUCLEOTIDE SEQUENCE [LARGE SCALE GENOMIC DNA]</scope>
    <source>
        <strain evidence="8">SXYL134</strain>
    </source>
</reference>
<dbReference type="OrthoDB" id="2431938at2759"/>
<evidence type="ECO:0000256" key="4">
    <source>
        <dbReference type="ARBA" id="ARBA00022827"/>
    </source>
</evidence>
<comment type="similarity">
    <text evidence="2">Belongs to the paxM FAD-dependent monooxygenase family.</text>
</comment>
<comment type="cofactor">
    <cofactor evidence="1">
        <name>FAD</name>
        <dbReference type="ChEBI" id="CHEBI:57692"/>
    </cofactor>
</comment>
<sequence length="434" mass="48493">MTKSIPTKFRAIIVGAGPVGLYLAHALSRANVDYVVLEQYDSVHRFQGAGILLYPHTLRLLDQIGLYEKAEKDFTITHTQIDLLTSNDPVTKSTPFWSMLGKQHAYPMAGLSRGQLIALLYENLPEKATRVKTGAAVLDIEAQEKGVKVRLRDGSIEEGSILIGVDGVYSKTRQILLQQLAQTPPDTWPMTATYQGLYGCFHSCHGFEPGTFYQSRGSGIVLQMLVGADKGYFAILRPISPTTESKRYTSEDRDRLAEELADIMVGPGVRFQDIWCLTDKESAAMVNQEEGYCDKWYHERVVLAGDAVHKATSATGLGVNTGINSAAALANELYRTLCSEPDPSTRAIEDAFARYQQIRTPEASRFHTIGRRHIRGVTWETWADWLFDRFVNPWIGVGKIVGIIGKLIQRGQILEYVPFTDREVRVPWKNRPTA</sequence>
<organism evidence="7 8">
    <name type="scientific">Cytospora mali</name>
    <name type="common">Apple Valsa canker fungus</name>
    <name type="synonym">Valsa mali</name>
    <dbReference type="NCBI Taxonomy" id="578113"/>
    <lineage>
        <taxon>Eukaryota</taxon>
        <taxon>Fungi</taxon>
        <taxon>Dikarya</taxon>
        <taxon>Ascomycota</taxon>
        <taxon>Pezizomycotina</taxon>
        <taxon>Sordariomycetes</taxon>
        <taxon>Sordariomycetidae</taxon>
        <taxon>Diaporthales</taxon>
        <taxon>Cytosporaceae</taxon>
        <taxon>Cytospora</taxon>
    </lineage>
</organism>
<dbReference type="PANTHER" id="PTHR47356:SF2">
    <property type="entry name" value="FAD-BINDING DOMAIN-CONTAINING PROTEIN-RELATED"/>
    <property type="match status" value="1"/>
</dbReference>
<gene>
    <name evidence="7" type="ORF">VP1G_06757</name>
</gene>
<dbReference type="STRING" id="694573.A0A194V6Q8"/>
<evidence type="ECO:0000256" key="1">
    <source>
        <dbReference type="ARBA" id="ARBA00001974"/>
    </source>
</evidence>
<evidence type="ECO:0000259" key="6">
    <source>
        <dbReference type="Pfam" id="PF01494"/>
    </source>
</evidence>
<evidence type="ECO:0000313" key="8">
    <source>
        <dbReference type="Proteomes" id="UP000078576"/>
    </source>
</evidence>
<dbReference type="GO" id="GO:0004497">
    <property type="term" value="F:monooxygenase activity"/>
    <property type="evidence" value="ECO:0007669"/>
    <property type="project" value="InterPro"/>
</dbReference>
<accession>A0A194V6Q8</accession>
<dbReference type="Pfam" id="PF01494">
    <property type="entry name" value="FAD_binding_3"/>
    <property type="match status" value="1"/>
</dbReference>